<reference evidence="8 9" key="1">
    <citation type="submission" date="2023-09" db="EMBL/GenBank/DDBJ databases">
        <authorList>
            <person name="Rey-Velasco X."/>
        </authorList>
    </citation>
    <scope>NUCLEOTIDE SEQUENCE [LARGE SCALE GENOMIC DNA]</scope>
    <source>
        <strain evidence="8 9">W409</strain>
    </source>
</reference>
<feature type="binding site" evidence="6">
    <location>
        <position position="298"/>
    </location>
    <ligand>
        <name>FAD</name>
        <dbReference type="ChEBI" id="CHEBI:57692"/>
    </ligand>
</feature>
<dbReference type="InterPro" id="IPR036318">
    <property type="entry name" value="FAD-bd_PCMH-like_sf"/>
</dbReference>
<comment type="subcellular location">
    <subcellularLocation>
        <location evidence="5">Cell inner membrane</location>
        <topology evidence="5">Peripheral membrane protein</topology>
        <orientation evidence="5">Cytoplasmic side</orientation>
    </subcellularLocation>
</comment>
<feature type="binding site" evidence="5 6">
    <location>
        <position position="303"/>
    </location>
    <ligand>
        <name>FAD</name>
        <dbReference type="ChEBI" id="CHEBI:57692"/>
    </ligand>
</feature>
<dbReference type="InterPro" id="IPR012256">
    <property type="entry name" value="D_lactate_DH"/>
</dbReference>
<evidence type="ECO:0000313" key="8">
    <source>
        <dbReference type="EMBL" id="MDT0581226.1"/>
    </source>
</evidence>
<dbReference type="SUPFAM" id="SSF55103">
    <property type="entry name" value="FAD-linked oxidases, C-terminal domain"/>
    <property type="match status" value="1"/>
</dbReference>
<dbReference type="GO" id="GO:0048038">
    <property type="term" value="F:quinone binding"/>
    <property type="evidence" value="ECO:0007669"/>
    <property type="project" value="UniProtKB-KW"/>
</dbReference>
<dbReference type="Gene3D" id="3.30.1370.20">
    <property type="entry name" value="D-lactate dehydrogenase, cap domain, subdomain 2"/>
    <property type="match status" value="1"/>
</dbReference>
<feature type="binding site" evidence="5 6">
    <location>
        <begin position="117"/>
        <end position="121"/>
    </location>
    <ligand>
        <name>FAD</name>
        <dbReference type="ChEBI" id="CHEBI:57692"/>
    </ligand>
</feature>
<feature type="binding site" evidence="5 6">
    <location>
        <begin position="125"/>
        <end position="126"/>
    </location>
    <ligand>
        <name>FAD</name>
        <dbReference type="ChEBI" id="CHEBI:57692"/>
    </ligand>
</feature>
<proteinExistence type="inferred from homology"/>
<dbReference type="HAMAP" id="MF_02092">
    <property type="entry name" value="DLDH_Dld"/>
    <property type="match status" value="1"/>
</dbReference>
<gene>
    <name evidence="5 8" type="primary">dld</name>
    <name evidence="8" type="ORF">RM544_01625</name>
</gene>
<evidence type="ECO:0000256" key="4">
    <source>
        <dbReference type="ARBA" id="ARBA00023002"/>
    </source>
</evidence>
<evidence type="ECO:0000256" key="1">
    <source>
        <dbReference type="ARBA" id="ARBA00001974"/>
    </source>
</evidence>
<feature type="binding site" evidence="5 6">
    <location>
        <position position="191"/>
    </location>
    <ligand>
        <name>FAD</name>
        <dbReference type="ChEBI" id="CHEBI:57692"/>
    </ligand>
</feature>
<dbReference type="PROSITE" id="PS51387">
    <property type="entry name" value="FAD_PCMH"/>
    <property type="match status" value="1"/>
</dbReference>
<dbReference type="InterPro" id="IPR016166">
    <property type="entry name" value="FAD-bd_PCMH"/>
</dbReference>
<dbReference type="Proteomes" id="UP001249020">
    <property type="component" value="Unassembled WGS sequence"/>
</dbReference>
<dbReference type="InterPro" id="IPR016173">
    <property type="entry name" value="D-lactate_DH_C-sub2"/>
</dbReference>
<dbReference type="PANTHER" id="PTHR43716:SF1">
    <property type="entry name" value="D-2-HYDROXYGLUTARATE DEHYDROGENASE, MITOCHONDRIAL"/>
    <property type="match status" value="1"/>
</dbReference>
<dbReference type="Gene3D" id="3.30.43.10">
    <property type="entry name" value="Uridine Diphospho-n-acetylenolpyruvylglucosamine Reductase, domain 2"/>
    <property type="match status" value="1"/>
</dbReference>
<feature type="binding site" evidence="5 6">
    <location>
        <position position="184"/>
    </location>
    <ligand>
        <name>FAD</name>
        <dbReference type="ChEBI" id="CHEBI:57692"/>
    </ligand>
</feature>
<comment type="similarity">
    <text evidence="5">Belongs to the quinone-dependent D-lactate dehydrogenase family.</text>
</comment>
<accession>A0AAW8QZ13</accession>
<dbReference type="PIRSF" id="PIRSF000101">
    <property type="entry name" value="D-lactate_dh"/>
    <property type="match status" value="1"/>
</dbReference>
<evidence type="ECO:0000256" key="5">
    <source>
        <dbReference type="HAMAP-Rule" id="MF_02092"/>
    </source>
</evidence>
<dbReference type="GO" id="GO:0004458">
    <property type="term" value="F:D-lactate dehydrogenase (cytochrome) activity"/>
    <property type="evidence" value="ECO:0007669"/>
    <property type="project" value="UniProtKB-UniRule"/>
</dbReference>
<dbReference type="EMBL" id="JAVRIE010000001">
    <property type="protein sequence ID" value="MDT0581226.1"/>
    <property type="molecule type" value="Genomic_DNA"/>
</dbReference>
<organism evidence="8 9">
    <name type="scientific">Brumicola blandensis</name>
    <dbReference type="NCBI Taxonomy" id="3075611"/>
    <lineage>
        <taxon>Bacteria</taxon>
        <taxon>Pseudomonadati</taxon>
        <taxon>Pseudomonadota</taxon>
        <taxon>Gammaproteobacteria</taxon>
        <taxon>Alteromonadales</taxon>
        <taxon>Alteromonadaceae</taxon>
        <taxon>Brumicola</taxon>
    </lineage>
</organism>
<dbReference type="GO" id="GO:0055085">
    <property type="term" value="P:transmembrane transport"/>
    <property type="evidence" value="ECO:0007669"/>
    <property type="project" value="InterPro"/>
</dbReference>
<name>A0AAW8QZ13_9ALTE</name>
<dbReference type="SUPFAM" id="SSF56176">
    <property type="entry name" value="FAD-binding/transporter-associated domain-like"/>
    <property type="match status" value="1"/>
</dbReference>
<dbReference type="InterPro" id="IPR016172">
    <property type="entry name" value="D-lactate_DH_C-sub1"/>
</dbReference>
<keyword evidence="5" id="KW-1003">Cell membrane</keyword>
<dbReference type="InterPro" id="IPR016164">
    <property type="entry name" value="FAD-linked_Oxase-like_C"/>
</dbReference>
<dbReference type="GO" id="GO:0071949">
    <property type="term" value="F:FAD binding"/>
    <property type="evidence" value="ECO:0007669"/>
    <property type="project" value="InterPro"/>
</dbReference>
<dbReference type="InterPro" id="IPR051264">
    <property type="entry name" value="FAD-oxidored/transferase_4"/>
</dbReference>
<protein>
    <recommendedName>
        <fullName evidence="5">Quinone-dependent D-lactate dehydrogenase</fullName>
        <ecNumber evidence="5">1.1.5.12</ecNumber>
    </recommendedName>
    <alternativeName>
        <fullName evidence="5">D-lactate dehydrogenase</fullName>
        <shortName evidence="5">D-LDH</shortName>
    </alternativeName>
</protein>
<dbReference type="EC" id="1.1.5.12" evidence="5"/>
<feature type="domain" description="FAD-binding PCMH-type" evidence="7">
    <location>
        <begin position="83"/>
        <end position="313"/>
    </location>
</feature>
<dbReference type="InterPro" id="IPR016169">
    <property type="entry name" value="FAD-bd_PCMH_sub2"/>
</dbReference>
<dbReference type="InterPro" id="IPR006094">
    <property type="entry name" value="Oxid_FAD_bind_N"/>
</dbReference>
<sequence length="614" mass="68777">MSGREPTDSGHDDSILNNNEHAHHQAEALQVDADVYYAGVNNREVLACSDDDVLAQLNTILDPQFIQADPKKNEHYRVGWRSGGGSATAVVFPQTLVALWQVLKVCVSTNAIIVMQAANTGLTEGSTPSGNQYDRPVIVVNTLAMDNLYLLNRGEQVVSLPGATLHQLEKQLGEVGRAPHSVIGSSCLGASIVGGVANNSGGALVKRGPAYTELSIYAQINEHGELCLVNHLGIDLGDSPESILNNLQNGQFSQDDIPKTSKLASDREYVERIRDVEADTPSRFNADHRRLYEASGCAGKLAVFAVRLDTYPVAEQEQTFYIGTNSERELAELRRQMLRTMENIPEVGEYMHRDIFDVSKKYGKDTFLSVLHLGTDQLPKLFSIKGRIDAVLNKISWLPNAITDKCLQLMSYLFPSHLPKRLLAYREKYEHHLILKMSNQGIHEAEVFLNTFFKESPTGDFFICDKDEAQRAYLHRFAAAGAAIRYQTMREKSVGDILALDIAIPRNQLDWLEKLPPDIEQYIDKKLYYGHFFCYVFHQDYILKKGSDPSAVKKAMLNLLNQRGAKYPAEHNVGHLYEAEPDLRQFYQELDPTNTFNPGIGKMEKTKRNCSCCH</sequence>
<keyword evidence="5" id="KW-0472">Membrane</keyword>
<dbReference type="InterPro" id="IPR015409">
    <property type="entry name" value="Lactate_DH_C"/>
</dbReference>
<keyword evidence="2 5" id="KW-0285">Flavoprotein</keyword>
<dbReference type="Gene3D" id="3.30.465.10">
    <property type="match status" value="1"/>
</dbReference>
<comment type="caution">
    <text evidence="8">The sequence shown here is derived from an EMBL/GenBank/DDBJ whole genome shotgun (WGS) entry which is preliminary data.</text>
</comment>
<evidence type="ECO:0000256" key="3">
    <source>
        <dbReference type="ARBA" id="ARBA00022827"/>
    </source>
</evidence>
<evidence type="ECO:0000313" key="9">
    <source>
        <dbReference type="Proteomes" id="UP001249020"/>
    </source>
</evidence>
<dbReference type="GO" id="GO:0022904">
    <property type="term" value="P:respiratory electron transport chain"/>
    <property type="evidence" value="ECO:0007669"/>
    <property type="project" value="InterPro"/>
</dbReference>
<dbReference type="RefSeq" id="WP_311360038.1">
    <property type="nucleotide sequence ID" value="NZ_JAVRIE010000001.1"/>
</dbReference>
<keyword evidence="3 5" id="KW-0274">FAD</keyword>
<comment type="catalytic activity">
    <reaction evidence="5">
        <text>(R)-lactate + a quinone = a quinol + pyruvate</text>
        <dbReference type="Rhea" id="RHEA:51468"/>
        <dbReference type="ChEBI" id="CHEBI:15361"/>
        <dbReference type="ChEBI" id="CHEBI:16004"/>
        <dbReference type="ChEBI" id="CHEBI:24646"/>
        <dbReference type="ChEBI" id="CHEBI:132124"/>
        <dbReference type="EC" id="1.1.5.12"/>
    </reaction>
</comment>
<keyword evidence="5" id="KW-0874">Quinone</keyword>
<feature type="binding site" evidence="5 6">
    <location>
        <position position="201"/>
    </location>
    <ligand>
        <name>FAD</name>
        <dbReference type="ChEBI" id="CHEBI:57692"/>
    </ligand>
</feature>
<dbReference type="GO" id="GO:0031234">
    <property type="term" value="C:extrinsic component of cytoplasmic side of plasma membrane"/>
    <property type="evidence" value="ECO:0007669"/>
    <property type="project" value="UniProtKB-UniRule"/>
</dbReference>
<dbReference type="Pfam" id="PF01565">
    <property type="entry name" value="FAD_binding_4"/>
    <property type="match status" value="1"/>
</dbReference>
<dbReference type="InterPro" id="IPR016167">
    <property type="entry name" value="FAD-bd_PCMH_sub1"/>
</dbReference>
<comment type="function">
    <text evidence="5">Catalyzes the oxidation of D-lactate to pyruvate.</text>
</comment>
<dbReference type="AlphaFoldDB" id="A0AAW8QZ13"/>
<dbReference type="GO" id="GO:0006089">
    <property type="term" value="P:lactate metabolic process"/>
    <property type="evidence" value="ECO:0007669"/>
    <property type="project" value="UniProtKB-UniRule"/>
</dbReference>
<dbReference type="Pfam" id="PF09330">
    <property type="entry name" value="Lact-deh-memb"/>
    <property type="match status" value="1"/>
</dbReference>
<keyword evidence="4 5" id="KW-0560">Oxidoreductase</keyword>
<dbReference type="PANTHER" id="PTHR43716">
    <property type="entry name" value="D-2-HYDROXYGLUTARATE DEHYDROGENASE, MITOCHONDRIAL"/>
    <property type="match status" value="1"/>
</dbReference>
<evidence type="ECO:0000256" key="6">
    <source>
        <dbReference type="PIRSR" id="PIRSR000101-1"/>
    </source>
</evidence>
<evidence type="ECO:0000256" key="2">
    <source>
        <dbReference type="ARBA" id="ARBA00022630"/>
    </source>
</evidence>
<dbReference type="NCBIfam" id="NF008387">
    <property type="entry name" value="PRK11183.1"/>
    <property type="match status" value="1"/>
</dbReference>
<dbReference type="Gene3D" id="3.30.70.610">
    <property type="entry name" value="D-lactate dehydrogenase, cap domain, subdomain 1"/>
    <property type="match status" value="2"/>
</dbReference>
<keyword evidence="5" id="KW-0997">Cell inner membrane</keyword>
<dbReference type="GO" id="GO:0102029">
    <property type="term" value="F:D-lactate dehydrogenase (quinone) activity"/>
    <property type="evidence" value="ECO:0007669"/>
    <property type="project" value="UniProtKB-EC"/>
</dbReference>
<keyword evidence="9" id="KW-1185">Reference proteome</keyword>
<comment type="cofactor">
    <cofactor evidence="1 5 6">
        <name>FAD</name>
        <dbReference type="ChEBI" id="CHEBI:57692"/>
    </cofactor>
</comment>
<evidence type="ECO:0000259" key="7">
    <source>
        <dbReference type="PROSITE" id="PS51387"/>
    </source>
</evidence>